<feature type="region of interest" description="Disordered" evidence="6">
    <location>
        <begin position="18"/>
        <end position="62"/>
    </location>
</feature>
<dbReference type="AlphaFoldDB" id="A0A1Z5JN84"/>
<keyword evidence="2" id="KW-0479">Metal-binding</keyword>
<evidence type="ECO:0000256" key="4">
    <source>
        <dbReference type="ARBA" id="ARBA00023002"/>
    </source>
</evidence>
<dbReference type="InParanoid" id="A0A1Z5JN84"/>
<comment type="caution">
    <text evidence="9">The sequence shown here is derived from an EMBL/GenBank/DDBJ whole genome shotgun (WGS) entry which is preliminary data.</text>
</comment>
<proteinExistence type="predicted"/>
<feature type="domain" description="Fe2OG dioxygenase" evidence="8">
    <location>
        <begin position="372"/>
        <end position="501"/>
    </location>
</feature>
<dbReference type="GO" id="GO:0005783">
    <property type="term" value="C:endoplasmic reticulum"/>
    <property type="evidence" value="ECO:0007669"/>
    <property type="project" value="TreeGrafter"/>
</dbReference>
<dbReference type="InterPro" id="IPR006620">
    <property type="entry name" value="Pro_4_hyd_alph"/>
</dbReference>
<sequence length="504" mass="57621">MHVNDSLVIELKSYSEGQNHHLGRDSRTRPSMNGTNTAPKRRAGLSNKPEVHSLENNKPTNTLYKEKPFQDVTSKPLVSLSSIFVAILVLFLAFATATFLQHHNNRRGRAMETERNLIHDDLTSGTDNKMDPCPEQTLRDFWSDFATPGYHIICLKRSRKPEDAFIQASFYENGLKARENTVVLPLTLNWESLKQSFVENLGLQKNISDRQPWALYSTTGVRLVSEEEQEPVAGQYPNRLAEYGVFLLFEGGQFIWPGVRIGFRRAVDLYSVMPPESPDLSDRHREVVLETLSVTPLVLSVTGFLTTEECQHIQRLAEPSMEYSEVVLMDKDAGRPASDFRTSQTTFLRSTDDFMVDIDYRTSSLVRLPRSHQESVQVLRYGLGEKYDNHHDYFDPRAYQNDQRTLSRIKNGRKNRMVTVFWYLSDVVSGGETVFPRFNGGREKNMKDCETGLKVKPEVGKVIIFYSMKPDGKLDPSSLHGACPVQEGVKWAANKWVWNEPMRF</sequence>
<evidence type="ECO:0000256" key="1">
    <source>
        <dbReference type="ARBA" id="ARBA00001961"/>
    </source>
</evidence>
<name>A0A1Z5JN84_FISSO</name>
<keyword evidence="5" id="KW-0408">Iron</keyword>
<accession>A0A1Z5JN84</accession>
<protein>
    <submittedName>
        <fullName evidence="9">Prolyl 4-hydroxylase</fullName>
        <ecNumber evidence="9">1.14.11.2</ecNumber>
    </submittedName>
</protein>
<reference evidence="9 10" key="1">
    <citation type="journal article" date="2015" name="Plant Cell">
        <title>Oil accumulation by the oleaginous diatom Fistulifera solaris as revealed by the genome and transcriptome.</title>
        <authorList>
            <person name="Tanaka T."/>
            <person name="Maeda Y."/>
            <person name="Veluchamy A."/>
            <person name="Tanaka M."/>
            <person name="Abida H."/>
            <person name="Marechal E."/>
            <person name="Bowler C."/>
            <person name="Muto M."/>
            <person name="Sunaga Y."/>
            <person name="Tanaka M."/>
            <person name="Yoshino T."/>
            <person name="Taniguchi T."/>
            <person name="Fukuda Y."/>
            <person name="Nemoto M."/>
            <person name="Matsumoto M."/>
            <person name="Wong P.S."/>
            <person name="Aburatani S."/>
            <person name="Fujibuchi W."/>
        </authorList>
    </citation>
    <scope>NUCLEOTIDE SEQUENCE [LARGE SCALE GENOMIC DNA]</scope>
    <source>
        <strain evidence="9 10">JPCC DA0580</strain>
    </source>
</reference>
<dbReference type="PANTHER" id="PTHR10869:SF246">
    <property type="entry name" value="TRANSMEMBRANE PROLYL 4-HYDROXYLASE"/>
    <property type="match status" value="1"/>
</dbReference>
<feature type="compositionally biased region" description="Basic and acidic residues" evidence="6">
    <location>
        <begin position="18"/>
        <end position="28"/>
    </location>
</feature>
<dbReference type="PROSITE" id="PS51471">
    <property type="entry name" value="FE2OG_OXY"/>
    <property type="match status" value="1"/>
</dbReference>
<dbReference type="InterPro" id="IPR045054">
    <property type="entry name" value="P4HA-like"/>
</dbReference>
<keyword evidence="7" id="KW-0812">Transmembrane</keyword>
<dbReference type="OrthoDB" id="420380at2759"/>
<dbReference type="SMART" id="SM00702">
    <property type="entry name" value="P4Hc"/>
    <property type="match status" value="1"/>
</dbReference>
<dbReference type="PANTHER" id="PTHR10869">
    <property type="entry name" value="PROLYL 4-HYDROXYLASE ALPHA SUBUNIT"/>
    <property type="match status" value="1"/>
</dbReference>
<dbReference type="EC" id="1.14.11.2" evidence="9"/>
<keyword evidence="3" id="KW-0223">Dioxygenase</keyword>
<gene>
    <name evidence="9" type="ORF">FisN_1Hu675</name>
</gene>
<feature type="compositionally biased region" description="Polar residues" evidence="6">
    <location>
        <begin position="29"/>
        <end position="38"/>
    </location>
</feature>
<evidence type="ECO:0000256" key="3">
    <source>
        <dbReference type="ARBA" id="ARBA00022964"/>
    </source>
</evidence>
<keyword evidence="10" id="KW-1185">Reference proteome</keyword>
<evidence type="ECO:0000313" key="9">
    <source>
        <dbReference type="EMBL" id="GAX15238.1"/>
    </source>
</evidence>
<comment type="cofactor">
    <cofactor evidence="1">
        <name>L-ascorbate</name>
        <dbReference type="ChEBI" id="CHEBI:38290"/>
    </cofactor>
</comment>
<keyword evidence="7" id="KW-0472">Membrane</keyword>
<evidence type="ECO:0000256" key="2">
    <source>
        <dbReference type="ARBA" id="ARBA00022723"/>
    </source>
</evidence>
<evidence type="ECO:0000256" key="6">
    <source>
        <dbReference type="SAM" id="MobiDB-lite"/>
    </source>
</evidence>
<evidence type="ECO:0000256" key="7">
    <source>
        <dbReference type="SAM" id="Phobius"/>
    </source>
</evidence>
<dbReference type="GO" id="GO:0031418">
    <property type="term" value="F:L-ascorbic acid binding"/>
    <property type="evidence" value="ECO:0007669"/>
    <property type="project" value="InterPro"/>
</dbReference>
<dbReference type="InterPro" id="IPR044862">
    <property type="entry name" value="Pro_4_hyd_alph_FE2OG_OXY"/>
</dbReference>
<feature type="transmembrane region" description="Helical" evidence="7">
    <location>
        <begin position="77"/>
        <end position="100"/>
    </location>
</feature>
<dbReference type="GO" id="GO:0004656">
    <property type="term" value="F:procollagen-proline 4-dioxygenase activity"/>
    <property type="evidence" value="ECO:0007669"/>
    <property type="project" value="UniProtKB-EC"/>
</dbReference>
<evidence type="ECO:0000313" key="10">
    <source>
        <dbReference type="Proteomes" id="UP000198406"/>
    </source>
</evidence>
<dbReference type="Pfam" id="PF13640">
    <property type="entry name" value="2OG-FeII_Oxy_3"/>
    <property type="match status" value="1"/>
</dbReference>
<dbReference type="InterPro" id="IPR005123">
    <property type="entry name" value="Oxoglu/Fe-dep_dioxygenase_dom"/>
</dbReference>
<keyword evidence="4 9" id="KW-0560">Oxidoreductase</keyword>
<keyword evidence="7" id="KW-1133">Transmembrane helix</keyword>
<dbReference type="Gene3D" id="2.60.120.620">
    <property type="entry name" value="q2cbj1_9rhob like domain"/>
    <property type="match status" value="1"/>
</dbReference>
<dbReference type="EMBL" id="BDSP01000089">
    <property type="protein sequence ID" value="GAX15238.1"/>
    <property type="molecule type" value="Genomic_DNA"/>
</dbReference>
<evidence type="ECO:0000256" key="5">
    <source>
        <dbReference type="ARBA" id="ARBA00023004"/>
    </source>
</evidence>
<organism evidence="9 10">
    <name type="scientific">Fistulifera solaris</name>
    <name type="common">Oleaginous diatom</name>
    <dbReference type="NCBI Taxonomy" id="1519565"/>
    <lineage>
        <taxon>Eukaryota</taxon>
        <taxon>Sar</taxon>
        <taxon>Stramenopiles</taxon>
        <taxon>Ochrophyta</taxon>
        <taxon>Bacillariophyta</taxon>
        <taxon>Bacillariophyceae</taxon>
        <taxon>Bacillariophycidae</taxon>
        <taxon>Naviculales</taxon>
        <taxon>Naviculaceae</taxon>
        <taxon>Fistulifera</taxon>
    </lineage>
</organism>
<evidence type="ECO:0000259" key="8">
    <source>
        <dbReference type="PROSITE" id="PS51471"/>
    </source>
</evidence>
<dbReference type="GO" id="GO:0005506">
    <property type="term" value="F:iron ion binding"/>
    <property type="evidence" value="ECO:0007669"/>
    <property type="project" value="InterPro"/>
</dbReference>
<dbReference type="Proteomes" id="UP000198406">
    <property type="component" value="Unassembled WGS sequence"/>
</dbReference>